<evidence type="ECO:0000259" key="1">
    <source>
        <dbReference type="Pfam" id="PF00149"/>
    </source>
</evidence>
<dbReference type="EMBL" id="AVBG01000010">
    <property type="protein sequence ID" value="KGP90705.1"/>
    <property type="molecule type" value="Genomic_DNA"/>
</dbReference>
<dbReference type="RefSeq" id="WP_036784866.1">
    <property type="nucleotide sequence ID" value="NZ_AVBG01000010.1"/>
</dbReference>
<dbReference type="InterPro" id="IPR050126">
    <property type="entry name" value="Ap4A_hydrolase"/>
</dbReference>
<dbReference type="OrthoDB" id="9807890at2"/>
<protein>
    <submittedName>
        <fullName evidence="2">Bis(5'-nucleosyl)-tetraphosphatase</fullName>
        <ecNumber evidence="2">3.6.1.17</ecNumber>
    </submittedName>
</protein>
<organism evidence="2 3">
    <name type="scientific">Pontibacillus chungwhensis BH030062</name>
    <dbReference type="NCBI Taxonomy" id="1385513"/>
    <lineage>
        <taxon>Bacteria</taxon>
        <taxon>Bacillati</taxon>
        <taxon>Bacillota</taxon>
        <taxon>Bacilli</taxon>
        <taxon>Bacillales</taxon>
        <taxon>Bacillaceae</taxon>
        <taxon>Pontibacillus</taxon>
    </lineage>
</organism>
<comment type="caution">
    <text evidence="2">The sequence shown here is derived from an EMBL/GenBank/DDBJ whole genome shotgun (WGS) entry which is preliminary data.</text>
</comment>
<keyword evidence="2" id="KW-0378">Hydrolase</keyword>
<evidence type="ECO:0000313" key="2">
    <source>
        <dbReference type="EMBL" id="KGP90705.1"/>
    </source>
</evidence>
<dbReference type="InterPro" id="IPR041780">
    <property type="entry name" value="MPP_PrpE-like"/>
</dbReference>
<name>A0A0A2VAI2_9BACI</name>
<sequence>MKKIDCIGDVHGCYDELIELFEKLGYSTTDDIPRHPEGRIPVFVGDLTDRGPASLDVIRLVYKMVVENKMAKYVPGNHCNKLYRFFQGNPVKQKHGLETTVAEYEALSEQEQKDIKDQFMTLYEEAPLYLEEPEANAVVAHAGIREDMIGKSFKNKKVHTFVLYGDVTGEFDELGRPVRRDWAYDYEGDRWIVYGHTPVREPRFKHKTVNIDTGCIFGGALTCFRLPEEAIVSVPSKQPEVPEKFRSFDD</sequence>
<dbReference type="PANTHER" id="PTHR42850:SF7">
    <property type="entry name" value="BIS(5'-NUCLEOSYL)-TETRAPHOSPHATASE PRPE [ASYMMETRICAL]"/>
    <property type="match status" value="1"/>
</dbReference>
<dbReference type="Pfam" id="PF00149">
    <property type="entry name" value="Metallophos"/>
    <property type="match status" value="1"/>
</dbReference>
<accession>A0A0A2VAI2</accession>
<dbReference type="NCBIfam" id="NF010148">
    <property type="entry name" value="PRK13625.1"/>
    <property type="match status" value="1"/>
</dbReference>
<gene>
    <name evidence="2" type="ORF">N780_03225</name>
</gene>
<dbReference type="InterPro" id="IPR004843">
    <property type="entry name" value="Calcineurin-like_PHP"/>
</dbReference>
<evidence type="ECO:0000313" key="3">
    <source>
        <dbReference type="Proteomes" id="UP000030153"/>
    </source>
</evidence>
<dbReference type="GO" id="GO:0004081">
    <property type="term" value="F:bis(5'-nucleosyl)-tetraphosphatase (asymmetrical) activity"/>
    <property type="evidence" value="ECO:0007669"/>
    <property type="project" value="UniProtKB-EC"/>
</dbReference>
<dbReference type="CDD" id="cd07423">
    <property type="entry name" value="MPP_Prp_like"/>
    <property type="match status" value="1"/>
</dbReference>
<dbReference type="GO" id="GO:0016791">
    <property type="term" value="F:phosphatase activity"/>
    <property type="evidence" value="ECO:0007669"/>
    <property type="project" value="TreeGrafter"/>
</dbReference>
<dbReference type="PRINTS" id="PR00114">
    <property type="entry name" value="STPHPHTASE"/>
</dbReference>
<dbReference type="InterPro" id="IPR029052">
    <property type="entry name" value="Metallo-depent_PP-like"/>
</dbReference>
<dbReference type="AlphaFoldDB" id="A0A0A2VAI2"/>
<dbReference type="GO" id="GO:0005737">
    <property type="term" value="C:cytoplasm"/>
    <property type="evidence" value="ECO:0007669"/>
    <property type="project" value="TreeGrafter"/>
</dbReference>
<keyword evidence="3" id="KW-1185">Reference proteome</keyword>
<dbReference type="SUPFAM" id="SSF56300">
    <property type="entry name" value="Metallo-dependent phosphatases"/>
    <property type="match status" value="1"/>
</dbReference>
<feature type="domain" description="Calcineurin-like phosphoesterase" evidence="1">
    <location>
        <begin position="3"/>
        <end position="199"/>
    </location>
</feature>
<dbReference type="PANTHER" id="PTHR42850">
    <property type="entry name" value="METALLOPHOSPHOESTERASE"/>
    <property type="match status" value="1"/>
</dbReference>
<reference evidence="2 3" key="1">
    <citation type="submission" date="2013-08" db="EMBL/GenBank/DDBJ databases">
        <title>Genome of Pontibacillus chungwhensis.</title>
        <authorList>
            <person name="Wang Q."/>
            <person name="Wang G."/>
        </authorList>
    </citation>
    <scope>NUCLEOTIDE SEQUENCE [LARGE SCALE GENOMIC DNA]</scope>
    <source>
        <strain evidence="2 3">BH030062</strain>
    </source>
</reference>
<dbReference type="EC" id="3.6.1.17" evidence="2"/>
<dbReference type="eggNOG" id="COG0639">
    <property type="taxonomic scope" value="Bacteria"/>
</dbReference>
<dbReference type="STRING" id="1385513.N780_03225"/>
<dbReference type="Gene3D" id="3.60.21.10">
    <property type="match status" value="1"/>
</dbReference>
<proteinExistence type="predicted"/>
<dbReference type="InterPro" id="IPR006186">
    <property type="entry name" value="Ser/Thr-sp_prot-phosphatase"/>
</dbReference>
<dbReference type="Proteomes" id="UP000030153">
    <property type="component" value="Unassembled WGS sequence"/>
</dbReference>